<reference evidence="2 3" key="1">
    <citation type="journal article" date="2019" name="G3 (Bethesda)">
        <title>Sequencing of a Wild Apple (Malus baccata) Genome Unravels the Differences Between Cultivated and Wild Apple Species Regarding Disease Resistance and Cold Tolerance.</title>
        <authorList>
            <person name="Chen X."/>
        </authorList>
    </citation>
    <scope>NUCLEOTIDE SEQUENCE [LARGE SCALE GENOMIC DNA]</scope>
    <source>
        <strain evidence="3">cv. Shandingzi</strain>
        <tissue evidence="2">Leaves</tissue>
    </source>
</reference>
<accession>A0A540KIR3</accession>
<keyword evidence="3" id="KW-1185">Reference proteome</keyword>
<sequence length="164" mass="18696">MFKLPYPVVKKGFTDQQELSYAILQCQGQIKKFQLRFGNLKNDFNRNDLLVQAIFDDKIQVVQSSSKASYESLAEFEEVDTIAQTFSSVVTTSSTKTSIPKGLFNSKSRKKPKRETEITEEIDEQNTSDTKDFPIKSLRNKLSPNKNEIVSTASKTRYVTSICY</sequence>
<comment type="caution">
    <text evidence="2">The sequence shown here is derived from an EMBL/GenBank/DDBJ whole genome shotgun (WGS) entry which is preliminary data.</text>
</comment>
<dbReference type="EMBL" id="VIEB01001217">
    <property type="protein sequence ID" value="TQD74115.1"/>
    <property type="molecule type" value="Genomic_DNA"/>
</dbReference>
<protein>
    <submittedName>
        <fullName evidence="2">Uncharacterized protein</fullName>
    </submittedName>
</protein>
<name>A0A540KIR3_MALBA</name>
<evidence type="ECO:0000313" key="3">
    <source>
        <dbReference type="Proteomes" id="UP000315295"/>
    </source>
</evidence>
<organism evidence="2 3">
    <name type="scientific">Malus baccata</name>
    <name type="common">Siberian crab apple</name>
    <name type="synonym">Pyrus baccata</name>
    <dbReference type="NCBI Taxonomy" id="106549"/>
    <lineage>
        <taxon>Eukaryota</taxon>
        <taxon>Viridiplantae</taxon>
        <taxon>Streptophyta</taxon>
        <taxon>Embryophyta</taxon>
        <taxon>Tracheophyta</taxon>
        <taxon>Spermatophyta</taxon>
        <taxon>Magnoliopsida</taxon>
        <taxon>eudicotyledons</taxon>
        <taxon>Gunneridae</taxon>
        <taxon>Pentapetalae</taxon>
        <taxon>rosids</taxon>
        <taxon>fabids</taxon>
        <taxon>Rosales</taxon>
        <taxon>Rosaceae</taxon>
        <taxon>Amygdaloideae</taxon>
        <taxon>Maleae</taxon>
        <taxon>Malus</taxon>
    </lineage>
</organism>
<evidence type="ECO:0000256" key="1">
    <source>
        <dbReference type="SAM" id="MobiDB-lite"/>
    </source>
</evidence>
<gene>
    <name evidence="2" type="ORF">C1H46_040354</name>
</gene>
<evidence type="ECO:0000313" key="2">
    <source>
        <dbReference type="EMBL" id="TQD74115.1"/>
    </source>
</evidence>
<dbReference type="Proteomes" id="UP000315295">
    <property type="component" value="Unassembled WGS sequence"/>
</dbReference>
<proteinExistence type="predicted"/>
<feature type="region of interest" description="Disordered" evidence="1">
    <location>
        <begin position="96"/>
        <end position="131"/>
    </location>
</feature>
<dbReference type="AlphaFoldDB" id="A0A540KIR3"/>